<protein>
    <recommendedName>
        <fullName evidence="2">GRIP domain-containing protein</fullName>
    </recommendedName>
</protein>
<evidence type="ECO:0000313" key="3">
    <source>
        <dbReference type="EMBL" id="OMJ67348.1"/>
    </source>
</evidence>
<reference evidence="3 4" key="1">
    <citation type="submission" date="2016-11" db="EMBL/GenBank/DDBJ databases">
        <title>The macronuclear genome of Stentor coeruleus: a giant cell with tiny introns.</title>
        <authorList>
            <person name="Slabodnick M."/>
            <person name="Ruby J.G."/>
            <person name="Reiff S.B."/>
            <person name="Swart E.C."/>
            <person name="Gosai S."/>
            <person name="Prabakaran S."/>
            <person name="Witkowska E."/>
            <person name="Larue G.E."/>
            <person name="Fisher S."/>
            <person name="Freeman R.M."/>
            <person name="Gunawardena J."/>
            <person name="Chu W."/>
            <person name="Stover N.A."/>
            <person name="Gregory B.D."/>
            <person name="Nowacki M."/>
            <person name="Derisi J."/>
            <person name="Roy S.W."/>
            <person name="Marshall W.F."/>
            <person name="Sood P."/>
        </authorList>
    </citation>
    <scope>NUCLEOTIDE SEQUENCE [LARGE SCALE GENOMIC DNA]</scope>
    <source>
        <strain evidence="3">WM001</strain>
    </source>
</reference>
<dbReference type="Pfam" id="PF01465">
    <property type="entry name" value="GRIP"/>
    <property type="match status" value="1"/>
</dbReference>
<comment type="caution">
    <text evidence="3">The sequence shown here is derived from an EMBL/GenBank/DDBJ whole genome shotgun (WGS) entry which is preliminary data.</text>
</comment>
<keyword evidence="1" id="KW-0175">Coiled coil</keyword>
<dbReference type="InterPro" id="IPR000237">
    <property type="entry name" value="GRIP_dom"/>
</dbReference>
<dbReference type="Proteomes" id="UP000187209">
    <property type="component" value="Unassembled WGS sequence"/>
</dbReference>
<dbReference type="Gene3D" id="1.10.220.60">
    <property type="entry name" value="GRIP domain"/>
    <property type="match status" value="1"/>
</dbReference>
<gene>
    <name evidence="3" type="ORF">SteCoe_35509</name>
</gene>
<feature type="coiled-coil region" evidence="1">
    <location>
        <begin position="94"/>
        <end position="173"/>
    </location>
</feature>
<accession>A0A1R2AS68</accession>
<feature type="domain" description="GRIP" evidence="2">
    <location>
        <begin position="310"/>
        <end position="363"/>
    </location>
</feature>
<feature type="coiled-coil region" evidence="1">
    <location>
        <begin position="199"/>
        <end position="232"/>
    </location>
</feature>
<evidence type="ECO:0000313" key="4">
    <source>
        <dbReference type="Proteomes" id="UP000187209"/>
    </source>
</evidence>
<name>A0A1R2AS68_9CILI</name>
<proteinExistence type="predicted"/>
<dbReference type="EMBL" id="MPUH01001513">
    <property type="protein sequence ID" value="OMJ67348.1"/>
    <property type="molecule type" value="Genomic_DNA"/>
</dbReference>
<dbReference type="OrthoDB" id="301591at2759"/>
<keyword evidence="4" id="KW-1185">Reference proteome</keyword>
<feature type="coiled-coil region" evidence="1">
    <location>
        <begin position="13"/>
        <end position="40"/>
    </location>
</feature>
<dbReference type="AlphaFoldDB" id="A0A1R2AS68"/>
<evidence type="ECO:0000256" key="1">
    <source>
        <dbReference type="SAM" id="Coils"/>
    </source>
</evidence>
<sequence>MEEPDSKTLIALLKERDKEVKNLQKKVAKLEERYIMKHRENTDLVSDRDNLLSFVKLVLENQYNKTPGGVNFEELETSWLAREEDIKRVIRNLTQNSTEEIQKLKSELNRFKEQIRVKDMELKELKALEENYACIKSQADEMRNENDILEKEIETLRIDNARLKSNHDEISKNKTEVLIAAMEQKTKDAVEENKIHKMLVDYQARINALEAELQLTSELKLLNSNLEEALKEQISQRDSISFKLQGTEEMLSITRSEFSEHRKKAQKIVLEKDQQLEKLKLRLREFEKSNEENDVISLLKLRIIELEKAQSRENINMEYLKNIVMRFMEYMYAGNMKEANTLACVIYTVLEFSNEEIELIRKARQSRVFLKGVKGMFSSTSPGVGVSHNTLHTIEGRKRMNMSIEESKEYQST</sequence>
<organism evidence="3 4">
    <name type="scientific">Stentor coeruleus</name>
    <dbReference type="NCBI Taxonomy" id="5963"/>
    <lineage>
        <taxon>Eukaryota</taxon>
        <taxon>Sar</taxon>
        <taxon>Alveolata</taxon>
        <taxon>Ciliophora</taxon>
        <taxon>Postciliodesmatophora</taxon>
        <taxon>Heterotrichea</taxon>
        <taxon>Heterotrichida</taxon>
        <taxon>Stentoridae</taxon>
        <taxon>Stentor</taxon>
    </lineage>
</organism>
<evidence type="ECO:0000259" key="2">
    <source>
        <dbReference type="PROSITE" id="PS50913"/>
    </source>
</evidence>
<feature type="coiled-coil region" evidence="1">
    <location>
        <begin position="262"/>
        <end position="289"/>
    </location>
</feature>
<dbReference type="PROSITE" id="PS50913">
    <property type="entry name" value="GRIP"/>
    <property type="match status" value="1"/>
</dbReference>
<dbReference type="SMART" id="SM00755">
    <property type="entry name" value="Grip"/>
    <property type="match status" value="1"/>
</dbReference>